<comment type="caution">
    <text evidence="2">The sequence shown here is derived from an EMBL/GenBank/DDBJ whole genome shotgun (WGS) entry which is preliminary data.</text>
</comment>
<feature type="signal peptide" evidence="1">
    <location>
        <begin position="1"/>
        <end position="32"/>
    </location>
</feature>
<dbReference type="RefSeq" id="WP_269880964.1">
    <property type="nucleotide sequence ID" value="NZ_JAQAGZ010000005.1"/>
</dbReference>
<keyword evidence="1" id="KW-0732">Signal</keyword>
<accession>A0ABT4Q6K9</accession>
<feature type="chain" id="PRO_5045564574" evidence="1">
    <location>
        <begin position="33"/>
        <end position="224"/>
    </location>
</feature>
<evidence type="ECO:0000313" key="3">
    <source>
        <dbReference type="Proteomes" id="UP001527882"/>
    </source>
</evidence>
<reference evidence="2 3" key="1">
    <citation type="submission" date="2022-12" db="EMBL/GenBank/DDBJ databases">
        <title>Draft genome sequence of Paenibacillus sp. dW9.</title>
        <authorList>
            <person name="Choi E.-W."/>
            <person name="Kim D.-U."/>
        </authorList>
    </citation>
    <scope>NUCLEOTIDE SEQUENCE [LARGE SCALE GENOMIC DNA]</scope>
    <source>
        <strain evidence="3">dW9</strain>
    </source>
</reference>
<proteinExistence type="predicted"/>
<name>A0ABT4Q6K9_9BACL</name>
<keyword evidence="3" id="KW-1185">Reference proteome</keyword>
<dbReference type="Proteomes" id="UP001527882">
    <property type="component" value="Unassembled WGS sequence"/>
</dbReference>
<sequence>MKKWTGTVMAGTVAAALLFGSFGGVVTPRAYADDDGAVEMPAPNTSIPLNQRVSPDLGTIVLQTSSILDMEDSDINDQLGSGKTLSDIVSAQGANRADVTNQIVQQLEQKVTNALNESVITSDEANQLNTQITQYVKTAFDTPGYKDHAVQLGASEDFTIQKSVSSADLANILGMTGEEFDKAVNQDGKKLADIAKDKGITEDQLIAKLKDQLTSTLQDFIHNK</sequence>
<gene>
    <name evidence="2" type="ORF">O9H85_08785</name>
</gene>
<evidence type="ECO:0000313" key="2">
    <source>
        <dbReference type="EMBL" id="MCZ8512510.1"/>
    </source>
</evidence>
<dbReference type="EMBL" id="JAQAGZ010000005">
    <property type="protein sequence ID" value="MCZ8512510.1"/>
    <property type="molecule type" value="Genomic_DNA"/>
</dbReference>
<evidence type="ECO:0000256" key="1">
    <source>
        <dbReference type="SAM" id="SignalP"/>
    </source>
</evidence>
<protein>
    <submittedName>
        <fullName evidence="2">Uncharacterized protein</fullName>
    </submittedName>
</protein>
<organism evidence="2 3">
    <name type="scientific">Paenibacillus gyeongsangnamensis</name>
    <dbReference type="NCBI Taxonomy" id="3388067"/>
    <lineage>
        <taxon>Bacteria</taxon>
        <taxon>Bacillati</taxon>
        <taxon>Bacillota</taxon>
        <taxon>Bacilli</taxon>
        <taxon>Bacillales</taxon>
        <taxon>Paenibacillaceae</taxon>
        <taxon>Paenibacillus</taxon>
    </lineage>
</organism>